<comment type="caution">
    <text evidence="2">The sequence shown here is derived from an EMBL/GenBank/DDBJ whole genome shotgun (WGS) entry which is preliminary data.</text>
</comment>
<dbReference type="SUPFAM" id="SSF51120">
    <property type="entry name" value="beta-Roll"/>
    <property type="match status" value="1"/>
</dbReference>
<feature type="region of interest" description="Disordered" evidence="1">
    <location>
        <begin position="166"/>
        <end position="188"/>
    </location>
</feature>
<evidence type="ECO:0000313" key="3">
    <source>
        <dbReference type="Proteomes" id="UP001595721"/>
    </source>
</evidence>
<dbReference type="Pfam" id="PF00353">
    <property type="entry name" value="HemolysinCabind"/>
    <property type="match status" value="3"/>
</dbReference>
<gene>
    <name evidence="2" type="ORF">ACFOMH_02620</name>
</gene>
<dbReference type="InterPro" id="IPR001343">
    <property type="entry name" value="Hemolysn_Ca-bd"/>
</dbReference>
<reference evidence="3" key="1">
    <citation type="journal article" date="2019" name="Int. J. Syst. Evol. Microbiol.">
        <title>The Global Catalogue of Microorganisms (GCM) 10K type strain sequencing project: providing services to taxonomists for standard genome sequencing and annotation.</title>
        <authorList>
            <consortium name="The Broad Institute Genomics Platform"/>
            <consortium name="The Broad Institute Genome Sequencing Center for Infectious Disease"/>
            <person name="Wu L."/>
            <person name="Ma J."/>
        </authorList>
    </citation>
    <scope>NUCLEOTIDE SEQUENCE [LARGE SCALE GENOMIC DNA]</scope>
    <source>
        <strain evidence="3">KCTC 42899</strain>
    </source>
</reference>
<proteinExistence type="predicted"/>
<organism evidence="2 3">
    <name type="scientific">Paracoccus mangrovi</name>
    <dbReference type="NCBI Taxonomy" id="1715645"/>
    <lineage>
        <taxon>Bacteria</taxon>
        <taxon>Pseudomonadati</taxon>
        <taxon>Pseudomonadota</taxon>
        <taxon>Alphaproteobacteria</taxon>
        <taxon>Rhodobacterales</taxon>
        <taxon>Paracoccaceae</taxon>
        <taxon>Paracoccus</taxon>
    </lineage>
</organism>
<dbReference type="PRINTS" id="PR00313">
    <property type="entry name" value="CABNDNGRPT"/>
</dbReference>
<dbReference type="RefSeq" id="WP_377742438.1">
    <property type="nucleotide sequence ID" value="NZ_JBHRXJ010000002.1"/>
</dbReference>
<dbReference type="Gene3D" id="2.160.20.160">
    <property type="match status" value="1"/>
</dbReference>
<keyword evidence="3" id="KW-1185">Reference proteome</keyword>
<sequence length="278" mass="28440">MNGWLLLFLVPLGTATRVSLFDDNDDDRNADSDGGEGGGEDGGDQVPVADNLDGALAGTEGDDTITATRDEVGATAEPNETEGFLWDYSGNDEIWDWDTRSDYPGDEPLPGLAVVDAGAGNDDITSGLSTHVDAGTGDDTISVDTTGAAEGTFRDLAATVEAGDGDDVVTATDPTETGRASTLDGGAGDDTLIGGTYEQVTTSGSHGENRWGRGDSDYLLLGGDGNDTIWFDRADTVTGGAGRDSLVYSGDANSSASVTDFTAGADVMTISLNPKMSA</sequence>
<feature type="region of interest" description="Disordered" evidence="1">
    <location>
        <begin position="20"/>
        <end position="45"/>
    </location>
</feature>
<name>A0ABV7QYH1_9RHOB</name>
<dbReference type="EMBL" id="JBHRXJ010000002">
    <property type="protein sequence ID" value="MFC3527051.1"/>
    <property type="molecule type" value="Genomic_DNA"/>
</dbReference>
<dbReference type="Proteomes" id="UP001595721">
    <property type="component" value="Unassembled WGS sequence"/>
</dbReference>
<evidence type="ECO:0008006" key="4">
    <source>
        <dbReference type="Google" id="ProtNLM"/>
    </source>
</evidence>
<protein>
    <recommendedName>
        <fullName evidence="4">Calcium-binding protein</fullName>
    </recommendedName>
</protein>
<evidence type="ECO:0000256" key="1">
    <source>
        <dbReference type="SAM" id="MobiDB-lite"/>
    </source>
</evidence>
<evidence type="ECO:0000313" key="2">
    <source>
        <dbReference type="EMBL" id="MFC3527051.1"/>
    </source>
</evidence>
<dbReference type="InterPro" id="IPR011049">
    <property type="entry name" value="Serralysin-like_metalloprot_C"/>
</dbReference>
<accession>A0ABV7QYH1</accession>